<evidence type="ECO:0000313" key="1">
    <source>
        <dbReference type="EMBL" id="KAK3785735.1"/>
    </source>
</evidence>
<evidence type="ECO:0000313" key="2">
    <source>
        <dbReference type="Proteomes" id="UP001283361"/>
    </source>
</evidence>
<organism evidence="1 2">
    <name type="scientific">Elysia crispata</name>
    <name type="common">lettuce slug</name>
    <dbReference type="NCBI Taxonomy" id="231223"/>
    <lineage>
        <taxon>Eukaryota</taxon>
        <taxon>Metazoa</taxon>
        <taxon>Spiralia</taxon>
        <taxon>Lophotrochozoa</taxon>
        <taxon>Mollusca</taxon>
        <taxon>Gastropoda</taxon>
        <taxon>Heterobranchia</taxon>
        <taxon>Euthyneura</taxon>
        <taxon>Panpulmonata</taxon>
        <taxon>Sacoglossa</taxon>
        <taxon>Placobranchoidea</taxon>
        <taxon>Plakobranchidae</taxon>
        <taxon>Elysia</taxon>
    </lineage>
</organism>
<reference evidence="1" key="1">
    <citation type="journal article" date="2023" name="G3 (Bethesda)">
        <title>A reference genome for the long-term kleptoplast-retaining sea slug Elysia crispata morphotype clarki.</title>
        <authorList>
            <person name="Eastman K.E."/>
            <person name="Pendleton A.L."/>
            <person name="Shaikh M.A."/>
            <person name="Suttiyut T."/>
            <person name="Ogas R."/>
            <person name="Tomko P."/>
            <person name="Gavelis G."/>
            <person name="Widhalm J.R."/>
            <person name="Wisecaver J.H."/>
        </authorList>
    </citation>
    <scope>NUCLEOTIDE SEQUENCE</scope>
    <source>
        <strain evidence="1">ECLA1</strain>
    </source>
</reference>
<accession>A0AAE1AD50</accession>
<dbReference type="Proteomes" id="UP001283361">
    <property type="component" value="Unassembled WGS sequence"/>
</dbReference>
<dbReference type="AlphaFoldDB" id="A0AAE1AD50"/>
<sequence>MRPNRGLHNRRTDCLKGKQAVYQSIVHSLCPIPASSPGNIKLPGPNPNTRSPWLGFAPWVSVLPAQRSTDWATLTPP</sequence>
<gene>
    <name evidence="1" type="ORF">RRG08_055565</name>
</gene>
<proteinExistence type="predicted"/>
<name>A0AAE1AD50_9GAST</name>
<dbReference type="EMBL" id="JAWDGP010002078">
    <property type="protein sequence ID" value="KAK3785735.1"/>
    <property type="molecule type" value="Genomic_DNA"/>
</dbReference>
<comment type="caution">
    <text evidence="1">The sequence shown here is derived from an EMBL/GenBank/DDBJ whole genome shotgun (WGS) entry which is preliminary data.</text>
</comment>
<protein>
    <submittedName>
        <fullName evidence="1">Uncharacterized protein</fullName>
    </submittedName>
</protein>
<keyword evidence="2" id="KW-1185">Reference proteome</keyword>